<dbReference type="InterPro" id="IPR007159">
    <property type="entry name" value="SpoVT-AbrB_dom"/>
</dbReference>
<gene>
    <name evidence="3" type="ORF">H3309_16795</name>
</gene>
<evidence type="ECO:0000256" key="1">
    <source>
        <dbReference type="PROSITE-ProRule" id="PRU01076"/>
    </source>
</evidence>
<dbReference type="RefSeq" id="WP_182296272.1">
    <property type="nucleotide sequence ID" value="NZ_CP059851.1"/>
</dbReference>
<evidence type="ECO:0000259" key="2">
    <source>
        <dbReference type="PROSITE" id="PS51740"/>
    </source>
</evidence>
<dbReference type="Proteomes" id="UP000515292">
    <property type="component" value="Chromosome"/>
</dbReference>
<organism evidence="3 4">
    <name type="scientific">Sandaracinobacteroides saxicola</name>
    <dbReference type="NCBI Taxonomy" id="2759707"/>
    <lineage>
        <taxon>Bacteria</taxon>
        <taxon>Pseudomonadati</taxon>
        <taxon>Pseudomonadota</taxon>
        <taxon>Alphaproteobacteria</taxon>
        <taxon>Sphingomonadales</taxon>
        <taxon>Sphingosinicellaceae</taxon>
        <taxon>Sandaracinobacteroides</taxon>
    </lineage>
</organism>
<dbReference type="GO" id="GO:0003677">
    <property type="term" value="F:DNA binding"/>
    <property type="evidence" value="ECO:0007669"/>
    <property type="project" value="UniProtKB-UniRule"/>
</dbReference>
<feature type="domain" description="SpoVT-AbrB" evidence="2">
    <location>
        <begin position="1"/>
        <end position="47"/>
    </location>
</feature>
<keyword evidence="4" id="KW-1185">Reference proteome</keyword>
<dbReference type="KEGG" id="sand:H3309_16795"/>
<dbReference type="SUPFAM" id="SSF89447">
    <property type="entry name" value="AbrB/MazE/MraZ-like"/>
    <property type="match status" value="1"/>
</dbReference>
<dbReference type="PROSITE" id="PS51740">
    <property type="entry name" value="SPOVT_ABRB"/>
    <property type="match status" value="1"/>
</dbReference>
<accession>A0A7G5IHT2</accession>
<dbReference type="AlphaFoldDB" id="A0A7G5IHT2"/>
<dbReference type="SMART" id="SM00966">
    <property type="entry name" value="SpoVT_AbrB"/>
    <property type="match status" value="1"/>
</dbReference>
<reference evidence="3 4" key="1">
    <citation type="submission" date="2020-07" db="EMBL/GenBank/DDBJ databases">
        <title>Complete genome sequence for Sandaracinobacter sp. M6.</title>
        <authorList>
            <person name="Tang Y."/>
            <person name="Liu Q."/>
            <person name="Guo Z."/>
            <person name="Lei P."/>
            <person name="Huang B."/>
        </authorList>
    </citation>
    <scope>NUCLEOTIDE SEQUENCE [LARGE SCALE GENOMIC DNA]</scope>
    <source>
        <strain evidence="3 4">M6</strain>
    </source>
</reference>
<keyword evidence="1 3" id="KW-0238">DNA-binding</keyword>
<evidence type="ECO:0000313" key="4">
    <source>
        <dbReference type="Proteomes" id="UP000515292"/>
    </source>
</evidence>
<evidence type="ECO:0000313" key="3">
    <source>
        <dbReference type="EMBL" id="QMW22924.1"/>
    </source>
</evidence>
<protein>
    <submittedName>
        <fullName evidence="3">AbrB/MazE/SpoVT family DNA-binding domain-containing protein</fullName>
    </submittedName>
</protein>
<dbReference type="InterPro" id="IPR037914">
    <property type="entry name" value="SpoVT-AbrB_sf"/>
</dbReference>
<name>A0A7G5IHT2_9SPHN</name>
<dbReference type="EMBL" id="CP059851">
    <property type="protein sequence ID" value="QMW22924.1"/>
    <property type="molecule type" value="Genomic_DNA"/>
</dbReference>
<sequence length="84" mass="9415">MSTLTITSKGQITLKKDLLRQLGVTPGMKVEVTPTGPGRLEIRAQPERKGSFRDLYGILYDPNRPAMTLEEMDEIIRKGWAGEL</sequence>
<proteinExistence type="predicted"/>
<dbReference type="Gene3D" id="2.10.260.10">
    <property type="match status" value="1"/>
</dbReference>